<dbReference type="EMBL" id="JAZDWU010000001">
    <property type="protein sequence ID" value="KAL0015353.1"/>
    <property type="molecule type" value="Genomic_DNA"/>
</dbReference>
<proteinExistence type="predicted"/>
<dbReference type="Proteomes" id="UP001459277">
    <property type="component" value="Unassembled WGS sequence"/>
</dbReference>
<sequence>MLRFFVPPSDATVCNGGSDATVCNGGGGFFLFLHLMLWSAMEELVHRVSSPSQSLPLENADRGQGADHGRNKWACVFRSVGILVQLMKFSEVFCLEGGAEAEEIFYASHSSIFIPPYSTLMAMYQITFSPTDIFLSVAATSFASNDTNWDHQPFDCAPFKHLSLAPSPPNPTAAHPIELTFPPLSYRVLRLNQTDRTMTLARSDLWIGTTRTRLTEFTNTTLNSALLNYSPDNEDLTIFYGSSNFTLKPSNLFNCSINGTSSTAFYLTGPILNIATCSVGVRLNILQTVAHELTSNRITLREALMEGFNVNFSDCGIQPCRTPGFGDLIMVVSVEILPRTTADSLSKAPFMAASPKHVKGLM</sequence>
<protein>
    <submittedName>
        <fullName evidence="1">Uncharacterized protein</fullName>
    </submittedName>
</protein>
<keyword evidence="2" id="KW-1185">Reference proteome</keyword>
<accession>A0AAW2E0U3</accession>
<organism evidence="1 2">
    <name type="scientific">Lithocarpus litseifolius</name>
    <dbReference type="NCBI Taxonomy" id="425828"/>
    <lineage>
        <taxon>Eukaryota</taxon>
        <taxon>Viridiplantae</taxon>
        <taxon>Streptophyta</taxon>
        <taxon>Embryophyta</taxon>
        <taxon>Tracheophyta</taxon>
        <taxon>Spermatophyta</taxon>
        <taxon>Magnoliopsida</taxon>
        <taxon>eudicotyledons</taxon>
        <taxon>Gunneridae</taxon>
        <taxon>Pentapetalae</taxon>
        <taxon>rosids</taxon>
        <taxon>fabids</taxon>
        <taxon>Fagales</taxon>
        <taxon>Fagaceae</taxon>
        <taxon>Lithocarpus</taxon>
    </lineage>
</organism>
<name>A0AAW2E0U3_9ROSI</name>
<gene>
    <name evidence="1" type="ORF">SO802_002422</name>
</gene>
<dbReference type="AlphaFoldDB" id="A0AAW2E0U3"/>
<evidence type="ECO:0000313" key="2">
    <source>
        <dbReference type="Proteomes" id="UP001459277"/>
    </source>
</evidence>
<dbReference type="PANTHER" id="PTHR33138:SF85">
    <property type="entry name" value="LEAF RUST 10 DISEASE-RESISTANCE LOCUS RECEPTOR-LIKE PROTEIN KINASE-LIKE 2.7 ISOFORM X1"/>
    <property type="match status" value="1"/>
</dbReference>
<dbReference type="PANTHER" id="PTHR33138">
    <property type="entry name" value="OS01G0690200 PROTEIN"/>
    <property type="match status" value="1"/>
</dbReference>
<comment type="caution">
    <text evidence="1">The sequence shown here is derived from an EMBL/GenBank/DDBJ whole genome shotgun (WGS) entry which is preliminary data.</text>
</comment>
<evidence type="ECO:0000313" key="1">
    <source>
        <dbReference type="EMBL" id="KAL0015353.1"/>
    </source>
</evidence>
<reference evidence="1 2" key="1">
    <citation type="submission" date="2024-01" db="EMBL/GenBank/DDBJ databases">
        <title>A telomere-to-telomere, gap-free genome of sweet tea (Lithocarpus litseifolius).</title>
        <authorList>
            <person name="Zhou J."/>
        </authorList>
    </citation>
    <scope>NUCLEOTIDE SEQUENCE [LARGE SCALE GENOMIC DNA]</scope>
    <source>
        <strain evidence="1">Zhou-2022a</strain>
        <tissue evidence="1">Leaf</tissue>
    </source>
</reference>